<reference evidence="1 2" key="1">
    <citation type="submission" date="2020-08" db="EMBL/GenBank/DDBJ databases">
        <title>Genome public.</title>
        <authorList>
            <person name="Liu C."/>
            <person name="Sun Q."/>
        </authorList>
    </citation>
    <scope>NUCLEOTIDE SEQUENCE [LARGE SCALE GENOMIC DNA]</scope>
    <source>
        <strain evidence="1 2">NSJ-37</strain>
    </source>
</reference>
<evidence type="ECO:0000313" key="1">
    <source>
        <dbReference type="EMBL" id="MBC8562786.1"/>
    </source>
</evidence>
<dbReference type="RefSeq" id="WP_022464200.1">
    <property type="nucleotide sequence ID" value="NZ_JACRSX010000012.1"/>
</dbReference>
<proteinExistence type="predicted"/>
<organism evidence="1 2">
    <name type="scientific">Jutongia huaianensis</name>
    <dbReference type="NCBI Taxonomy" id="2763668"/>
    <lineage>
        <taxon>Bacteria</taxon>
        <taxon>Bacillati</taxon>
        <taxon>Bacillota</taxon>
        <taxon>Clostridia</taxon>
        <taxon>Lachnospirales</taxon>
        <taxon>Lachnospiraceae</taxon>
        <taxon>Jutongia</taxon>
    </lineage>
</organism>
<dbReference type="Proteomes" id="UP000606193">
    <property type="component" value="Unassembled WGS sequence"/>
</dbReference>
<name>A0ABR7N2E0_9FIRM</name>
<gene>
    <name evidence="1" type="ORF">H8704_09135</name>
</gene>
<evidence type="ECO:0000313" key="2">
    <source>
        <dbReference type="Proteomes" id="UP000606193"/>
    </source>
</evidence>
<dbReference type="EMBL" id="JACRSX010000012">
    <property type="protein sequence ID" value="MBC8562786.1"/>
    <property type="molecule type" value="Genomic_DNA"/>
</dbReference>
<comment type="caution">
    <text evidence="1">The sequence shown here is derived from an EMBL/GenBank/DDBJ whole genome shotgun (WGS) entry which is preliminary data.</text>
</comment>
<accession>A0ABR7N2E0</accession>
<sequence length="45" mass="5007">MKRKDNSKKIVASVLLLLVMICAAVYGVALYHGTPHGDNYIEMEN</sequence>
<keyword evidence="2" id="KW-1185">Reference proteome</keyword>
<protein>
    <submittedName>
        <fullName evidence="1">Uncharacterized protein</fullName>
    </submittedName>
</protein>